<proteinExistence type="predicted"/>
<keyword evidence="3" id="KW-1185">Reference proteome</keyword>
<dbReference type="InterPro" id="IPR017920">
    <property type="entry name" value="COMM"/>
</dbReference>
<dbReference type="AlphaFoldDB" id="A0A024FVB5"/>
<dbReference type="InParanoid" id="A0A024FVB5"/>
<dbReference type="STRING" id="65357.A0A024FVB5"/>
<organism evidence="2 3">
    <name type="scientific">Albugo candida</name>
    <dbReference type="NCBI Taxonomy" id="65357"/>
    <lineage>
        <taxon>Eukaryota</taxon>
        <taxon>Sar</taxon>
        <taxon>Stramenopiles</taxon>
        <taxon>Oomycota</taxon>
        <taxon>Peronosporomycetes</taxon>
        <taxon>Albuginales</taxon>
        <taxon>Albuginaceae</taxon>
        <taxon>Albugo</taxon>
    </lineage>
</organism>
<sequence>MSLLNRIADDKLHRILMFTLNKLAANSEVITEVEVLQLHRDLNVTDGHVKLLYSESLDVLKFLTVFNVPSLETIRELFQLSSSTIDILEQIWKDGRHLLCNEDTLRRTDIVSNSEWLTRVEVGNKWCSNQITPVAFLQITSENSHNQKYDVLELEMSHSSIHHFLDQLDAIQVQLDRQE</sequence>
<comment type="caution">
    <text evidence="2">The sequence shown here is derived from an EMBL/GenBank/DDBJ whole genome shotgun (WGS) entry which is preliminary data.</text>
</comment>
<gene>
    <name evidence="2" type="ORF">BN9_123020</name>
</gene>
<evidence type="ECO:0000313" key="2">
    <source>
        <dbReference type="EMBL" id="CCI11055.1"/>
    </source>
</evidence>
<protein>
    <recommendedName>
        <fullName evidence="1">COMM domain-containing protein</fullName>
    </recommendedName>
</protein>
<feature type="domain" description="COMM" evidence="1">
    <location>
        <begin position="110"/>
        <end position="179"/>
    </location>
</feature>
<evidence type="ECO:0000313" key="3">
    <source>
        <dbReference type="Proteomes" id="UP000053237"/>
    </source>
</evidence>
<dbReference type="PROSITE" id="PS51269">
    <property type="entry name" value="COMM"/>
    <property type="match status" value="1"/>
</dbReference>
<name>A0A024FVB5_9STRA</name>
<reference evidence="2 3" key="1">
    <citation type="submission" date="2012-05" db="EMBL/GenBank/DDBJ databases">
        <title>Recombination and specialization in a pathogen metapopulation.</title>
        <authorList>
            <person name="Gardiner A."/>
            <person name="Kemen E."/>
            <person name="Schultz-Larsen T."/>
            <person name="MacLean D."/>
            <person name="Van Oosterhout C."/>
            <person name="Jones J.D.G."/>
        </authorList>
    </citation>
    <scope>NUCLEOTIDE SEQUENCE [LARGE SCALE GENOMIC DNA]</scope>
    <source>
        <strain evidence="2 3">Ac Nc2</strain>
    </source>
</reference>
<dbReference type="Proteomes" id="UP000053237">
    <property type="component" value="Unassembled WGS sequence"/>
</dbReference>
<dbReference type="EMBL" id="CAIX01000531">
    <property type="protein sequence ID" value="CCI11055.1"/>
    <property type="molecule type" value="Genomic_DNA"/>
</dbReference>
<accession>A0A024FVB5</accession>
<evidence type="ECO:0000259" key="1">
    <source>
        <dbReference type="PROSITE" id="PS51269"/>
    </source>
</evidence>
<dbReference type="Pfam" id="PF07258">
    <property type="entry name" value="COMM_domain"/>
    <property type="match status" value="1"/>
</dbReference>